<dbReference type="RefSeq" id="XP_004712229.1">
    <property type="nucleotide sequence ID" value="XM_004712172.2"/>
</dbReference>
<dbReference type="InterPro" id="IPR044245">
    <property type="entry name" value="Spartan"/>
</dbReference>
<evidence type="ECO:0000256" key="7">
    <source>
        <dbReference type="ARBA" id="ARBA00022763"/>
    </source>
</evidence>
<evidence type="ECO:0000256" key="15">
    <source>
        <dbReference type="ARBA" id="ARBA00030396"/>
    </source>
</evidence>
<dbReference type="PROSITE" id="PS51908">
    <property type="entry name" value="ZF_UBZ4"/>
    <property type="match status" value="1"/>
</dbReference>
<organism evidence="19 20">
    <name type="scientific">Echinops telfairi</name>
    <name type="common">Lesser hedgehog tenrec</name>
    <dbReference type="NCBI Taxonomy" id="9371"/>
    <lineage>
        <taxon>Eukaryota</taxon>
        <taxon>Metazoa</taxon>
        <taxon>Chordata</taxon>
        <taxon>Craniata</taxon>
        <taxon>Vertebrata</taxon>
        <taxon>Euteleostomi</taxon>
        <taxon>Mammalia</taxon>
        <taxon>Eutheria</taxon>
        <taxon>Afrotheria</taxon>
        <taxon>Tenrecidae</taxon>
        <taxon>Tenrecinae</taxon>
        <taxon>Echinops</taxon>
    </lineage>
</organism>
<protein>
    <recommendedName>
        <fullName evidence="14">DNA-dependent metalloprotease SPRTN</fullName>
    </recommendedName>
    <alternativeName>
        <fullName evidence="15">Protein with SprT-like domain at the N terminus</fullName>
    </alternativeName>
</protein>
<evidence type="ECO:0000256" key="9">
    <source>
        <dbReference type="ARBA" id="ARBA00022801"/>
    </source>
</evidence>
<accession>A0ABM0J0P0</accession>
<keyword evidence="8 16" id="KW-0863">Zinc-finger</keyword>
<feature type="compositionally biased region" description="Basic and acidic residues" evidence="17">
    <location>
        <begin position="400"/>
        <end position="409"/>
    </location>
</feature>
<feature type="compositionally biased region" description="Polar residues" evidence="17">
    <location>
        <begin position="359"/>
        <end position="396"/>
    </location>
</feature>
<dbReference type="SMART" id="SM00731">
    <property type="entry name" value="SprT"/>
    <property type="match status" value="1"/>
</dbReference>
<keyword evidence="4" id="KW-0158">Chromosome</keyword>
<keyword evidence="12 16" id="KW-0234">DNA repair</keyword>
<comment type="similarity">
    <text evidence="3">Belongs to the Spartan family.</text>
</comment>
<evidence type="ECO:0000256" key="4">
    <source>
        <dbReference type="ARBA" id="ARBA00022454"/>
    </source>
</evidence>
<evidence type="ECO:0000256" key="3">
    <source>
        <dbReference type="ARBA" id="ARBA00010724"/>
    </source>
</evidence>
<feature type="region of interest" description="Disordered" evidence="17">
    <location>
        <begin position="426"/>
        <end position="453"/>
    </location>
</feature>
<dbReference type="InterPro" id="IPR055220">
    <property type="entry name" value="SPRTN_ZBD"/>
</dbReference>
<dbReference type="InterPro" id="IPR006642">
    <property type="entry name" value="Rad18_UBZ4"/>
</dbReference>
<dbReference type="Pfam" id="PF10263">
    <property type="entry name" value="SprT-like"/>
    <property type="match status" value="1"/>
</dbReference>
<reference evidence="20" key="1">
    <citation type="submission" date="2025-08" db="UniProtKB">
        <authorList>
            <consortium name="RefSeq"/>
        </authorList>
    </citation>
    <scope>IDENTIFICATION</scope>
</reference>
<proteinExistence type="inferred from homology"/>
<dbReference type="RefSeq" id="XP_045153811.1">
    <property type="nucleotide sequence ID" value="XM_045297876.1"/>
</dbReference>
<comment type="subcellular location">
    <subcellularLocation>
        <location evidence="2">Chromosome</location>
    </subcellularLocation>
    <subcellularLocation>
        <location evidence="1">Nucleus</location>
    </subcellularLocation>
</comment>
<evidence type="ECO:0000256" key="13">
    <source>
        <dbReference type="ARBA" id="ARBA00023242"/>
    </source>
</evidence>
<dbReference type="PANTHER" id="PTHR21220">
    <property type="entry name" value="DNA-DEPENDENT METALLOPROTEASE SPRTN"/>
    <property type="match status" value="1"/>
</dbReference>
<dbReference type="GO" id="GO:0008237">
    <property type="term" value="F:metallopeptidase activity"/>
    <property type="evidence" value="ECO:0007669"/>
    <property type="project" value="UniProtKB-KW"/>
</dbReference>
<dbReference type="Proteomes" id="UP000694863">
    <property type="component" value="Unplaced"/>
</dbReference>
<evidence type="ECO:0000259" key="18">
    <source>
        <dbReference type="PROSITE" id="PS51908"/>
    </source>
</evidence>
<evidence type="ECO:0000313" key="19">
    <source>
        <dbReference type="Proteomes" id="UP000694863"/>
    </source>
</evidence>
<sequence>MDGDMVLALQLQEEWDLQVVRHDAAQEPLSLVDPSWELVDPTPDVRALFVQFNDQFFWGQLEAVEVKWSMRMTRCAGICSYEGSGGICSIRLSEPLLKLRPRKDLVETLLHEMIHAYLFVTNNDKDWDGHGPEFCKHMHRINRLSGANITVYHTFHDEVDEYRRHWWRCNGPCQYREPYYGYVKRSVNRAPSAHDYWWAEHQSTCGGTYIKIKEPENYSKKGKGKIKPEEHLVSAANSKDKPSRGETQLLIPFTGKGYVLGETSSSLSPRKFITSHAINKTQDLLSQDSSVNALRQNSKIEAKFEQNSLSKKPLVPTVLNNHHQNVLSNYFPRVSVANQKAFRSVNGSPTKSLPVGNIYKNSFSSGSQRRATSPKVSSRNPLKVMESTSLTASQNDDGSDDKFPNKRPRLEDRTVFDRFFIKKEQIQGGNDSKGNSHSTTSAQNSSSSSGQNKMVHCPVCQKEVLESKINEHLDCCLESGESIRIES</sequence>
<keyword evidence="9" id="KW-0378">Hydrolase</keyword>
<evidence type="ECO:0000256" key="14">
    <source>
        <dbReference type="ARBA" id="ARBA00023885"/>
    </source>
</evidence>
<evidence type="ECO:0000256" key="16">
    <source>
        <dbReference type="PROSITE-ProRule" id="PRU01256"/>
    </source>
</evidence>
<keyword evidence="10" id="KW-0862">Zinc</keyword>
<dbReference type="SMART" id="SM00734">
    <property type="entry name" value="ZnF_Rad18"/>
    <property type="match status" value="1"/>
</dbReference>
<evidence type="ECO:0000313" key="20">
    <source>
        <dbReference type="RefSeq" id="XP_004712229.1"/>
    </source>
</evidence>
<evidence type="ECO:0000256" key="8">
    <source>
        <dbReference type="ARBA" id="ARBA00022771"/>
    </source>
</evidence>
<evidence type="ECO:0000256" key="6">
    <source>
        <dbReference type="ARBA" id="ARBA00022723"/>
    </source>
</evidence>
<keyword evidence="5" id="KW-0645">Protease</keyword>
<name>A0ABM0J0P0_ECHTE</name>
<gene>
    <name evidence="20" type="primary">SPRTN</name>
</gene>
<dbReference type="PANTHER" id="PTHR21220:SF0">
    <property type="entry name" value="DNA-DEPENDENT METALLOPROTEASE SPRTN"/>
    <property type="match status" value="1"/>
</dbReference>
<evidence type="ECO:0000256" key="17">
    <source>
        <dbReference type="SAM" id="MobiDB-lite"/>
    </source>
</evidence>
<evidence type="ECO:0000256" key="5">
    <source>
        <dbReference type="ARBA" id="ARBA00022670"/>
    </source>
</evidence>
<evidence type="ECO:0000256" key="2">
    <source>
        <dbReference type="ARBA" id="ARBA00004286"/>
    </source>
</evidence>
<dbReference type="InterPro" id="IPR006640">
    <property type="entry name" value="SprT-like_domain"/>
</dbReference>
<keyword evidence="13" id="KW-0539">Nucleus</keyword>
<keyword evidence="6" id="KW-0479">Metal-binding</keyword>
<dbReference type="Pfam" id="PF22934">
    <property type="entry name" value="SPRTN_ZBD"/>
    <property type="match status" value="1"/>
</dbReference>
<feature type="domain" description="UBZ4-type" evidence="18">
    <location>
        <begin position="454"/>
        <end position="481"/>
    </location>
</feature>
<keyword evidence="7 16" id="KW-0227">DNA damage</keyword>
<evidence type="ECO:0000256" key="1">
    <source>
        <dbReference type="ARBA" id="ARBA00004123"/>
    </source>
</evidence>
<dbReference type="GeneID" id="101640612"/>
<evidence type="ECO:0000256" key="12">
    <source>
        <dbReference type="ARBA" id="ARBA00023204"/>
    </source>
</evidence>
<feature type="region of interest" description="Disordered" evidence="17">
    <location>
        <begin position="345"/>
        <end position="409"/>
    </location>
</feature>
<feature type="compositionally biased region" description="Low complexity" evidence="17">
    <location>
        <begin position="435"/>
        <end position="449"/>
    </location>
</feature>
<evidence type="ECO:0000256" key="11">
    <source>
        <dbReference type="ARBA" id="ARBA00023049"/>
    </source>
</evidence>
<evidence type="ECO:0000256" key="10">
    <source>
        <dbReference type="ARBA" id="ARBA00022833"/>
    </source>
</evidence>
<keyword evidence="11 20" id="KW-0482">Metalloprotease</keyword>
<keyword evidence="19" id="KW-1185">Reference proteome</keyword>
<dbReference type="Gene3D" id="3.30.160.60">
    <property type="entry name" value="Classic Zinc Finger"/>
    <property type="match status" value="1"/>
</dbReference>